<evidence type="ECO:0000313" key="2">
    <source>
        <dbReference type="EMBL" id="OIQ79980.1"/>
    </source>
</evidence>
<comment type="caution">
    <text evidence="2">The sequence shown here is derived from an EMBL/GenBank/DDBJ whole genome shotgun (WGS) entry which is preliminary data.</text>
</comment>
<protein>
    <submittedName>
        <fullName evidence="2">Uncharacterized protein</fullName>
    </submittedName>
</protein>
<gene>
    <name evidence="2" type="ORF">GALL_382670</name>
</gene>
<accession>A0A1J5QJ30</accession>
<organism evidence="2">
    <name type="scientific">mine drainage metagenome</name>
    <dbReference type="NCBI Taxonomy" id="410659"/>
    <lineage>
        <taxon>unclassified sequences</taxon>
        <taxon>metagenomes</taxon>
        <taxon>ecological metagenomes</taxon>
    </lineage>
</organism>
<dbReference type="EMBL" id="MLJW01001127">
    <property type="protein sequence ID" value="OIQ79980.1"/>
    <property type="molecule type" value="Genomic_DNA"/>
</dbReference>
<reference evidence="2" key="1">
    <citation type="submission" date="2016-10" db="EMBL/GenBank/DDBJ databases">
        <title>Sequence of Gallionella enrichment culture.</title>
        <authorList>
            <person name="Poehlein A."/>
            <person name="Muehling M."/>
            <person name="Daniel R."/>
        </authorList>
    </citation>
    <scope>NUCLEOTIDE SEQUENCE</scope>
</reference>
<dbReference type="GO" id="GO:0006744">
    <property type="term" value="P:ubiquinone biosynthetic process"/>
    <property type="evidence" value="ECO:0007669"/>
    <property type="project" value="InterPro"/>
</dbReference>
<dbReference type="InterPro" id="IPR038989">
    <property type="entry name" value="UbiJ"/>
</dbReference>
<dbReference type="AlphaFoldDB" id="A0A1J5QJ30"/>
<dbReference type="PANTHER" id="PTHR38693:SF1">
    <property type="entry name" value="UBIQUINONE BIOSYNTHESIS ACCESSORY FACTOR UBIJ"/>
    <property type="match status" value="1"/>
</dbReference>
<evidence type="ECO:0000256" key="1">
    <source>
        <dbReference type="SAM" id="Coils"/>
    </source>
</evidence>
<keyword evidence="1" id="KW-0175">Coiled coil</keyword>
<proteinExistence type="predicted"/>
<dbReference type="PANTHER" id="PTHR38693">
    <property type="entry name" value="UBIQUINONE BIOSYNTHESIS PROTEIN UBIJ"/>
    <property type="match status" value="1"/>
</dbReference>
<sequence length="101" mass="11610">MEVAATVGQVLQGLRWDFEEDLSRIAGDIPAHQIARTGNRIRQEAERQAASVAGMLAEYWLEESPLIAKRVHLERFSRAVDTLRDDAERLAKRLEIREQKR</sequence>
<feature type="coiled-coil region" evidence="1">
    <location>
        <begin position="73"/>
        <end position="100"/>
    </location>
</feature>
<name>A0A1J5QJ30_9ZZZZ</name>